<dbReference type="PANTHER" id="PTHR42885:SF1">
    <property type="entry name" value="THREONINE-PHOSPHATE DECARBOXYLASE"/>
    <property type="match status" value="1"/>
</dbReference>
<dbReference type="OrthoDB" id="9799304at2"/>
<dbReference type="GO" id="GO:0030170">
    <property type="term" value="F:pyridoxal phosphate binding"/>
    <property type="evidence" value="ECO:0007669"/>
    <property type="project" value="InterPro"/>
</dbReference>
<dbReference type="PANTHER" id="PTHR42885">
    <property type="entry name" value="HISTIDINOL-PHOSPHATE AMINOTRANSFERASE-RELATED"/>
    <property type="match status" value="1"/>
</dbReference>
<dbReference type="CDD" id="cd00609">
    <property type="entry name" value="AAT_like"/>
    <property type="match status" value="1"/>
</dbReference>
<evidence type="ECO:0000256" key="2">
    <source>
        <dbReference type="ARBA" id="ARBA00022898"/>
    </source>
</evidence>
<protein>
    <submittedName>
        <fullName evidence="4">L-threonine-O-3-phosphate decarboxylase</fullName>
    </submittedName>
</protein>
<gene>
    <name evidence="4" type="ordered locus">Caul_2736</name>
</gene>
<name>B0SYB6_CAUSK</name>
<evidence type="ECO:0000313" key="4">
    <source>
        <dbReference type="EMBL" id="ABZ71863.1"/>
    </source>
</evidence>
<evidence type="ECO:0000259" key="3">
    <source>
        <dbReference type="Pfam" id="PF00155"/>
    </source>
</evidence>
<keyword evidence="2" id="KW-0663">Pyridoxal phosphate</keyword>
<feature type="domain" description="Aminotransferase class I/classII large" evidence="3">
    <location>
        <begin position="45"/>
        <end position="298"/>
    </location>
</feature>
<evidence type="ECO:0000256" key="1">
    <source>
        <dbReference type="ARBA" id="ARBA00001933"/>
    </source>
</evidence>
<accession>B0SYB6</accession>
<reference evidence="4" key="1">
    <citation type="submission" date="2008-01" db="EMBL/GenBank/DDBJ databases">
        <title>Complete sequence of chromosome of Caulobacter sp. K31.</title>
        <authorList>
            <consortium name="US DOE Joint Genome Institute"/>
            <person name="Copeland A."/>
            <person name="Lucas S."/>
            <person name="Lapidus A."/>
            <person name="Barry K."/>
            <person name="Glavina del Rio T."/>
            <person name="Dalin E."/>
            <person name="Tice H."/>
            <person name="Pitluck S."/>
            <person name="Bruce D."/>
            <person name="Goodwin L."/>
            <person name="Thompson L.S."/>
            <person name="Brettin T."/>
            <person name="Detter J.C."/>
            <person name="Han C."/>
            <person name="Schmutz J."/>
            <person name="Larimer F."/>
            <person name="Land M."/>
            <person name="Hauser L."/>
            <person name="Kyrpides N."/>
            <person name="Kim E."/>
            <person name="Stephens C."/>
            <person name="Richardson P."/>
        </authorList>
    </citation>
    <scope>NUCLEOTIDE SEQUENCE [LARGE SCALE GENOMIC DNA]</scope>
    <source>
        <strain evidence="4">K31</strain>
    </source>
</reference>
<comment type="cofactor">
    <cofactor evidence="1">
        <name>pyridoxal 5'-phosphate</name>
        <dbReference type="ChEBI" id="CHEBI:597326"/>
    </cofactor>
</comment>
<dbReference type="InterPro" id="IPR015421">
    <property type="entry name" value="PyrdxlP-dep_Trfase_major"/>
</dbReference>
<dbReference type="Gene3D" id="3.40.640.10">
    <property type="entry name" value="Type I PLP-dependent aspartate aminotransferase-like (Major domain)"/>
    <property type="match status" value="1"/>
</dbReference>
<dbReference type="InterPro" id="IPR015424">
    <property type="entry name" value="PyrdxlP-dep_Trfase"/>
</dbReference>
<sequence>MATPAALLGHGGRLGAARTAWPDAPTPWLDLSTGINPRPYPVPALAPETWSRLPDPQALRMLGQVAAMAFGVADPVRVVAAAGSEALIRLLPRLLTARRIGVSARTYGGHADAWRAAGAETVEAGDPAADLRVLVNPDNPTGRALSPEGVTALTEDPLLVDEAFVEVDPGLSVAPLAGAMDHERLIVLRSFGKFYGLAGVRLGFLIAEPTLAARVRLALGDWPVSGPAIAAGLAAYADPAWAAQTRQRLIEDAVQLDALLRQAGFEIVGGTLLFRLARADDAPRRFEILARAGILTRPFPWDETLIRFGLPGAEQDWLRLAKALETLR</sequence>
<dbReference type="eggNOG" id="COG0079">
    <property type="taxonomic scope" value="Bacteria"/>
</dbReference>
<dbReference type="InterPro" id="IPR004839">
    <property type="entry name" value="Aminotransferase_I/II_large"/>
</dbReference>
<dbReference type="EMBL" id="CP000927">
    <property type="protein sequence ID" value="ABZ71863.1"/>
    <property type="molecule type" value="Genomic_DNA"/>
</dbReference>
<dbReference type="SUPFAM" id="SSF53383">
    <property type="entry name" value="PLP-dependent transferases"/>
    <property type="match status" value="1"/>
</dbReference>
<dbReference type="Gene3D" id="3.90.1150.10">
    <property type="entry name" value="Aspartate Aminotransferase, domain 1"/>
    <property type="match status" value="1"/>
</dbReference>
<dbReference type="KEGG" id="cak:Caul_2736"/>
<dbReference type="HOGENOM" id="CLU_017584_3_4_5"/>
<dbReference type="InterPro" id="IPR015422">
    <property type="entry name" value="PyrdxlP-dep_Trfase_small"/>
</dbReference>
<dbReference type="STRING" id="366602.Caul_2736"/>
<dbReference type="Pfam" id="PF00155">
    <property type="entry name" value="Aminotran_1_2"/>
    <property type="match status" value="1"/>
</dbReference>
<dbReference type="AlphaFoldDB" id="B0SYB6"/>
<proteinExistence type="predicted"/>
<organism evidence="4">
    <name type="scientific">Caulobacter sp. (strain K31)</name>
    <dbReference type="NCBI Taxonomy" id="366602"/>
    <lineage>
        <taxon>Bacteria</taxon>
        <taxon>Pseudomonadati</taxon>
        <taxon>Pseudomonadota</taxon>
        <taxon>Alphaproteobacteria</taxon>
        <taxon>Caulobacterales</taxon>
        <taxon>Caulobacteraceae</taxon>
        <taxon>Caulobacter</taxon>
    </lineage>
</organism>